<dbReference type="InterPro" id="IPR040052">
    <property type="entry name" value="RBM17"/>
</dbReference>
<accession>A0ABN8NRQ9</accession>
<dbReference type="EMBL" id="CALNXK010000031">
    <property type="protein sequence ID" value="CAH3117856.1"/>
    <property type="molecule type" value="Genomic_DNA"/>
</dbReference>
<dbReference type="PANTHER" id="PTHR13288">
    <property type="entry name" value="SPLICING FACTOR 45 SPF45"/>
    <property type="match status" value="1"/>
</dbReference>
<dbReference type="PANTHER" id="PTHR13288:SF8">
    <property type="entry name" value="SPLICING FACTOR 45"/>
    <property type="match status" value="1"/>
</dbReference>
<dbReference type="SUPFAM" id="SSF54928">
    <property type="entry name" value="RNA-binding domain, RBD"/>
    <property type="match status" value="1"/>
</dbReference>
<dbReference type="InterPro" id="IPR003954">
    <property type="entry name" value="RRM_euk-type"/>
</dbReference>
<dbReference type="Gene3D" id="3.30.70.330">
    <property type="match status" value="1"/>
</dbReference>
<feature type="domain" description="RNA recognition motif" evidence="2">
    <location>
        <begin position="1"/>
        <end position="76"/>
    </location>
</feature>
<dbReference type="InterPro" id="IPR035979">
    <property type="entry name" value="RBD_domain_sf"/>
</dbReference>
<evidence type="ECO:0000259" key="2">
    <source>
        <dbReference type="SMART" id="SM00361"/>
    </source>
</evidence>
<dbReference type="InterPro" id="IPR012677">
    <property type="entry name" value="Nucleotide-bd_a/b_plait_sf"/>
</dbReference>
<sequence length="92" mass="10586">MVGPGEVDDELQPEVVDESGKYGEVVKVIIYEFPQGVMEEEETVRIFVEFQRVESAIKALVDLNGRYFGGRTVRGAFYNLDKFRRLHLMDDI</sequence>
<name>A0ABN8NRQ9_9CNID</name>
<dbReference type="InterPro" id="IPR000504">
    <property type="entry name" value="RRM_dom"/>
</dbReference>
<dbReference type="Proteomes" id="UP001159405">
    <property type="component" value="Unassembled WGS sequence"/>
</dbReference>
<keyword evidence="1" id="KW-0694">RNA-binding</keyword>
<gene>
    <name evidence="3" type="ORF">PLOB_00026119</name>
</gene>
<reference evidence="3 4" key="1">
    <citation type="submission" date="2022-05" db="EMBL/GenBank/DDBJ databases">
        <authorList>
            <consortium name="Genoscope - CEA"/>
            <person name="William W."/>
        </authorList>
    </citation>
    <scope>NUCLEOTIDE SEQUENCE [LARGE SCALE GENOMIC DNA]</scope>
</reference>
<evidence type="ECO:0000313" key="3">
    <source>
        <dbReference type="EMBL" id="CAH3117856.1"/>
    </source>
</evidence>
<evidence type="ECO:0000256" key="1">
    <source>
        <dbReference type="ARBA" id="ARBA00022884"/>
    </source>
</evidence>
<keyword evidence="4" id="KW-1185">Reference proteome</keyword>
<proteinExistence type="predicted"/>
<dbReference type="Pfam" id="PF00076">
    <property type="entry name" value="RRM_1"/>
    <property type="match status" value="1"/>
</dbReference>
<dbReference type="SMART" id="SM00361">
    <property type="entry name" value="RRM_1"/>
    <property type="match status" value="1"/>
</dbReference>
<organism evidence="3 4">
    <name type="scientific">Porites lobata</name>
    <dbReference type="NCBI Taxonomy" id="104759"/>
    <lineage>
        <taxon>Eukaryota</taxon>
        <taxon>Metazoa</taxon>
        <taxon>Cnidaria</taxon>
        <taxon>Anthozoa</taxon>
        <taxon>Hexacorallia</taxon>
        <taxon>Scleractinia</taxon>
        <taxon>Fungiina</taxon>
        <taxon>Poritidae</taxon>
        <taxon>Porites</taxon>
    </lineage>
</organism>
<protein>
    <recommendedName>
        <fullName evidence="2">RNA recognition motif domain-containing protein</fullName>
    </recommendedName>
</protein>
<comment type="caution">
    <text evidence="3">The sequence shown here is derived from an EMBL/GenBank/DDBJ whole genome shotgun (WGS) entry which is preliminary data.</text>
</comment>
<evidence type="ECO:0000313" key="4">
    <source>
        <dbReference type="Proteomes" id="UP001159405"/>
    </source>
</evidence>